<proteinExistence type="predicted"/>
<dbReference type="InterPro" id="IPR000938">
    <property type="entry name" value="CAP-Gly_domain"/>
</dbReference>
<dbReference type="Pfam" id="PF01302">
    <property type="entry name" value="CAP_GLY"/>
    <property type="match status" value="1"/>
</dbReference>
<evidence type="ECO:0000313" key="5">
    <source>
        <dbReference type="Proteomes" id="UP000093000"/>
    </source>
</evidence>
<dbReference type="CDD" id="cd18186">
    <property type="entry name" value="BTB_POZ_ZBTB_KLHL-like"/>
    <property type="match status" value="1"/>
</dbReference>
<dbReference type="PROSITE" id="PS50097">
    <property type="entry name" value="BTB"/>
    <property type="match status" value="1"/>
</dbReference>
<evidence type="ECO:0000259" key="2">
    <source>
        <dbReference type="PROSITE" id="PS50097"/>
    </source>
</evidence>
<evidence type="ECO:0000313" key="4">
    <source>
        <dbReference type="EMBL" id="OBZ86076.1"/>
    </source>
</evidence>
<dbReference type="Gene3D" id="3.30.710.10">
    <property type="entry name" value="Potassium Channel Kv1.1, Chain A"/>
    <property type="match status" value="1"/>
</dbReference>
<dbReference type="Pfam" id="PF00651">
    <property type="entry name" value="BTB"/>
    <property type="match status" value="1"/>
</dbReference>
<keyword evidence="5" id="KW-1185">Reference proteome</keyword>
<dbReference type="SMART" id="SM01052">
    <property type="entry name" value="CAP_GLY"/>
    <property type="match status" value="1"/>
</dbReference>
<dbReference type="STRING" id="101091.A0A1C7NBV2"/>
<feature type="region of interest" description="Disordered" evidence="1">
    <location>
        <begin position="519"/>
        <end position="543"/>
    </location>
</feature>
<dbReference type="InterPro" id="IPR011333">
    <property type="entry name" value="SKP1/BTB/POZ_sf"/>
</dbReference>
<dbReference type="PANTHER" id="PTHR18916">
    <property type="entry name" value="DYNACTIN 1-RELATED MICROTUBULE-BINDING"/>
    <property type="match status" value="1"/>
</dbReference>
<accession>A0A1C7NBV2</accession>
<dbReference type="InterPro" id="IPR036859">
    <property type="entry name" value="CAP-Gly_dom_sf"/>
</dbReference>
<organism evidence="4 5">
    <name type="scientific">Choanephora cucurbitarum</name>
    <dbReference type="NCBI Taxonomy" id="101091"/>
    <lineage>
        <taxon>Eukaryota</taxon>
        <taxon>Fungi</taxon>
        <taxon>Fungi incertae sedis</taxon>
        <taxon>Mucoromycota</taxon>
        <taxon>Mucoromycotina</taxon>
        <taxon>Mucoromycetes</taxon>
        <taxon>Mucorales</taxon>
        <taxon>Mucorineae</taxon>
        <taxon>Choanephoraceae</taxon>
        <taxon>Choanephoroideae</taxon>
        <taxon>Choanephora</taxon>
    </lineage>
</organism>
<dbReference type="AlphaFoldDB" id="A0A1C7NBV2"/>
<gene>
    <name evidence="4" type="primary">F53F4.3</name>
    <name evidence="4" type="ORF">A0J61_05875</name>
</gene>
<reference evidence="4 5" key="1">
    <citation type="submission" date="2016-03" db="EMBL/GenBank/DDBJ databases">
        <title>Choanephora cucurbitarum.</title>
        <authorList>
            <person name="Min B."/>
            <person name="Park H."/>
            <person name="Park J.-H."/>
            <person name="Shin H.-D."/>
            <person name="Choi I.-G."/>
        </authorList>
    </citation>
    <scope>NUCLEOTIDE SEQUENCE [LARGE SCALE GENOMIC DNA]</scope>
    <source>
        <strain evidence="4 5">KUS-F28377</strain>
    </source>
</reference>
<dbReference type="SUPFAM" id="SSF74924">
    <property type="entry name" value="Cap-Gly domain"/>
    <property type="match status" value="1"/>
</dbReference>
<dbReference type="InParanoid" id="A0A1C7NBV2"/>
<feature type="domain" description="BTB" evidence="2">
    <location>
        <begin position="96"/>
        <end position="151"/>
    </location>
</feature>
<dbReference type="EMBL" id="LUGH01000331">
    <property type="protein sequence ID" value="OBZ86076.1"/>
    <property type="molecule type" value="Genomic_DNA"/>
</dbReference>
<dbReference type="SUPFAM" id="SSF54695">
    <property type="entry name" value="POZ domain"/>
    <property type="match status" value="1"/>
</dbReference>
<dbReference type="PROSITE" id="PS00845">
    <property type="entry name" value="CAP_GLY_1"/>
    <property type="match status" value="1"/>
</dbReference>
<name>A0A1C7NBV2_9FUNG</name>
<dbReference type="Gene3D" id="2.30.30.190">
    <property type="entry name" value="CAP Gly-rich-like domain"/>
    <property type="match status" value="1"/>
</dbReference>
<comment type="caution">
    <text evidence="4">The sequence shown here is derived from an EMBL/GenBank/DDBJ whole genome shotgun (WGS) entry which is preliminary data.</text>
</comment>
<dbReference type="PROSITE" id="PS50245">
    <property type="entry name" value="CAP_GLY_2"/>
    <property type="match status" value="1"/>
</dbReference>
<protein>
    <submittedName>
        <fullName evidence="4">Tubulin-specific chaperone B</fullName>
    </submittedName>
</protein>
<dbReference type="OrthoDB" id="2130750at2759"/>
<feature type="region of interest" description="Disordered" evidence="1">
    <location>
        <begin position="57"/>
        <end position="87"/>
    </location>
</feature>
<feature type="domain" description="CAP-Gly" evidence="3">
    <location>
        <begin position="614"/>
        <end position="656"/>
    </location>
</feature>
<evidence type="ECO:0000256" key="1">
    <source>
        <dbReference type="SAM" id="MobiDB-lite"/>
    </source>
</evidence>
<dbReference type="SMART" id="SM00225">
    <property type="entry name" value="BTB"/>
    <property type="match status" value="1"/>
</dbReference>
<dbReference type="InterPro" id="IPR000210">
    <property type="entry name" value="BTB/POZ_dom"/>
</dbReference>
<dbReference type="Proteomes" id="UP000093000">
    <property type="component" value="Unassembled WGS sequence"/>
</dbReference>
<evidence type="ECO:0000259" key="3">
    <source>
        <dbReference type="PROSITE" id="PS50245"/>
    </source>
</evidence>
<sequence>MTTEKIYPDVRNGTLITFFPFHFPPFYFFSLLIFSTMDIHGPPNVFIRLKPQTIPVKRRHSKSDTTETIKRKKRHSRVSESSDEDESDQDIHWSCHTQILYNESPYFASLFGESFCDSKSNTTYLPAGIIDSTAFNNIVQYMYTQEVEKKESLQELCDMYSAADYLGMDQLCTLLTKRMTEFVHNCTCYCQTCVTSVPYLFPFCRTRTVELQDERMAAMTQKSIMILTGDPEKALPTYWITRHMAQLLIQLPQEISQALSQKVLHRVNKYNAIESLHACFAASSTLSTSDPLLSWSKPLHATLTSVQSRATRTIARHFDFFCCQYPALLSCIDGITYSFDFLEYLLLHVLEDQMDSDNVGILYKGIVYDLMSRHAVQYNDQAKHILNIAKVMILQYITRRIGDIKKHGGLDNLHEDMLKQLADDLDVRPKTLVHSKHPLFHRGIFSFLIPSIPNLTITSSSTHTNGLSRYSSHSTTHTARRVSIPGRSLNHTTTHTFSSSSSATFISHLAKLFKKFSDRSTSPTQSLSESRASRTLSAPTANTEVSTTSWSQIKVSQIKISQIQGRENGLFSFAKMKRKRSMKGQVSAPMIGMHRRVQLTRRPAPTVGTVMFVGHVSFGEGVWVGVELDRRVGKNDGSVDGIRYFTCSPNRGVFVRPEDVSIVV</sequence>